<evidence type="ECO:0000256" key="1">
    <source>
        <dbReference type="SAM" id="MobiDB-lite"/>
    </source>
</evidence>
<evidence type="ECO:0000313" key="2">
    <source>
        <dbReference type="EMBL" id="SVB07336.1"/>
    </source>
</evidence>
<gene>
    <name evidence="2" type="ORF">METZ01_LOCUS160190</name>
</gene>
<accession>A0A382B0K6</accession>
<organism evidence="2">
    <name type="scientific">marine metagenome</name>
    <dbReference type="NCBI Taxonomy" id="408172"/>
    <lineage>
        <taxon>unclassified sequences</taxon>
        <taxon>metagenomes</taxon>
        <taxon>ecological metagenomes</taxon>
    </lineage>
</organism>
<protein>
    <submittedName>
        <fullName evidence="2">Uncharacterized protein</fullName>
    </submittedName>
</protein>
<dbReference type="EMBL" id="UINC01027679">
    <property type="protein sequence ID" value="SVB07336.1"/>
    <property type="molecule type" value="Genomic_DNA"/>
</dbReference>
<dbReference type="AlphaFoldDB" id="A0A382B0K6"/>
<name>A0A382B0K6_9ZZZZ</name>
<proteinExistence type="predicted"/>
<feature type="region of interest" description="Disordered" evidence="1">
    <location>
        <begin position="1"/>
        <end position="25"/>
    </location>
</feature>
<sequence>MDKKYACTAGEKSQKARNGKSQAGSGECCAEEGIVYQEHPEAAKFV</sequence>
<reference evidence="2" key="1">
    <citation type="submission" date="2018-05" db="EMBL/GenBank/DDBJ databases">
        <authorList>
            <person name="Lanie J.A."/>
            <person name="Ng W.-L."/>
            <person name="Kazmierczak K.M."/>
            <person name="Andrzejewski T.M."/>
            <person name="Davidsen T.M."/>
            <person name="Wayne K.J."/>
            <person name="Tettelin H."/>
            <person name="Glass J.I."/>
            <person name="Rusch D."/>
            <person name="Podicherti R."/>
            <person name="Tsui H.-C.T."/>
            <person name="Winkler M.E."/>
        </authorList>
    </citation>
    <scope>NUCLEOTIDE SEQUENCE</scope>
</reference>